<evidence type="ECO:0000313" key="3">
    <source>
        <dbReference type="RefSeq" id="XP_022341474.1"/>
    </source>
</evidence>
<name>A0A8B8ENH7_CRAVI</name>
<protein>
    <submittedName>
        <fullName evidence="3">Uncharacterized protein LOC111135577 isoform X1</fullName>
    </submittedName>
</protein>
<feature type="transmembrane region" description="Helical" evidence="1">
    <location>
        <begin position="69"/>
        <end position="92"/>
    </location>
</feature>
<evidence type="ECO:0000256" key="1">
    <source>
        <dbReference type="SAM" id="Phobius"/>
    </source>
</evidence>
<feature type="transmembrane region" description="Helical" evidence="1">
    <location>
        <begin position="281"/>
        <end position="301"/>
    </location>
</feature>
<feature type="transmembrane region" description="Helical" evidence="1">
    <location>
        <begin position="27"/>
        <end position="49"/>
    </location>
</feature>
<keyword evidence="1" id="KW-1133">Transmembrane helix</keyword>
<accession>A0A8B8ENH7</accession>
<dbReference type="Gene3D" id="1.20.1070.10">
    <property type="entry name" value="Rhodopsin 7-helix transmembrane proteins"/>
    <property type="match status" value="1"/>
</dbReference>
<feature type="transmembrane region" description="Helical" evidence="1">
    <location>
        <begin position="200"/>
        <end position="225"/>
    </location>
</feature>
<sequence>MENTSTVTGNGSSLSDDILLRDEFQVATAYIVGITGLFLWNFLNTIIVVKAELAEHALTDGGSTTAIQYIQISLCNTLAAAFVCMVNILNIADVPCAFVLLFEQFFNIVHLASVYQVVILALQRLVCYQFPIWSTRWYKSRWFRIATFSVYLIAIIIEIVGFIEIKNVELSKREYCFGSEFSFVFFKHDLGVLQFWLRFWAGRVLPCGILLPVTILIVIVVFRNYRQRIQLRNVTACEAFLNDSVVIFIASTTIFAEALYIIILNLDNTDSETKPTAVRNIYRHLITDAILLLTYTWYFFYHTLLGTKERKYVHKWRKATFSSITRPSRYFTVRKKQRKVLTSNVSSAQDSHTSGIRSVVSMNQESSASGVLEREL</sequence>
<dbReference type="RefSeq" id="XP_022341474.1">
    <property type="nucleotide sequence ID" value="XM_022485766.1"/>
</dbReference>
<proteinExistence type="predicted"/>
<dbReference type="OrthoDB" id="6137533at2759"/>
<dbReference type="Proteomes" id="UP000694844">
    <property type="component" value="Chromosome 5"/>
</dbReference>
<gene>
    <name evidence="3" type="primary">LOC111135577</name>
</gene>
<keyword evidence="2" id="KW-1185">Reference proteome</keyword>
<reference evidence="3" key="1">
    <citation type="submission" date="2025-08" db="UniProtKB">
        <authorList>
            <consortium name="RefSeq"/>
        </authorList>
    </citation>
    <scope>IDENTIFICATION</scope>
    <source>
        <tissue evidence="3">Whole sample</tissue>
    </source>
</reference>
<organism evidence="2 3">
    <name type="scientific">Crassostrea virginica</name>
    <name type="common">Eastern oyster</name>
    <dbReference type="NCBI Taxonomy" id="6565"/>
    <lineage>
        <taxon>Eukaryota</taxon>
        <taxon>Metazoa</taxon>
        <taxon>Spiralia</taxon>
        <taxon>Lophotrochozoa</taxon>
        <taxon>Mollusca</taxon>
        <taxon>Bivalvia</taxon>
        <taxon>Autobranchia</taxon>
        <taxon>Pteriomorphia</taxon>
        <taxon>Ostreida</taxon>
        <taxon>Ostreoidea</taxon>
        <taxon>Ostreidae</taxon>
        <taxon>Crassostrea</taxon>
    </lineage>
</organism>
<feature type="transmembrane region" description="Helical" evidence="1">
    <location>
        <begin position="245"/>
        <end position="266"/>
    </location>
</feature>
<feature type="transmembrane region" description="Helical" evidence="1">
    <location>
        <begin position="142"/>
        <end position="163"/>
    </location>
</feature>
<keyword evidence="1" id="KW-0472">Membrane</keyword>
<keyword evidence="1" id="KW-0812">Transmembrane</keyword>
<evidence type="ECO:0000313" key="2">
    <source>
        <dbReference type="Proteomes" id="UP000694844"/>
    </source>
</evidence>
<dbReference type="AlphaFoldDB" id="A0A8B8ENH7"/>
<dbReference type="GeneID" id="111135577"/>
<feature type="transmembrane region" description="Helical" evidence="1">
    <location>
        <begin position="104"/>
        <end position="122"/>
    </location>
</feature>
<dbReference type="KEGG" id="cvn:111135577"/>